<evidence type="ECO:0000313" key="1">
    <source>
        <dbReference type="EMBL" id="AJD48609.1"/>
    </source>
</evidence>
<dbReference type="HOGENOM" id="CLU_100275_4_0_6"/>
<protein>
    <submittedName>
        <fullName evidence="1">OsmC family protein</fullName>
    </submittedName>
</protein>
<dbReference type="OrthoDB" id="9789573at2"/>
<dbReference type="SUPFAM" id="SSF82784">
    <property type="entry name" value="OsmC-like"/>
    <property type="match status" value="1"/>
</dbReference>
<dbReference type="Proteomes" id="UP000006764">
    <property type="component" value="Chromosome"/>
</dbReference>
<gene>
    <name evidence="1" type="ORF">S7S_10985</name>
</gene>
<reference evidence="1 2" key="1">
    <citation type="journal article" date="2012" name="J. Bacteriol.">
        <title>Genome sequence of an alkane-degrading bacterium, Alcanivorax pacificus type strain W11-5, isolated from deep sea sediment.</title>
        <authorList>
            <person name="Lai Q."/>
            <person name="Shao Z."/>
        </authorList>
    </citation>
    <scope>NUCLEOTIDE SEQUENCE [LARGE SCALE GENOMIC DNA]</scope>
    <source>
        <strain evidence="1 2">W11-5</strain>
    </source>
</reference>
<organism evidence="1 2">
    <name type="scientific">Isoalcanivorax pacificus W11-5</name>
    <dbReference type="NCBI Taxonomy" id="391936"/>
    <lineage>
        <taxon>Bacteria</taxon>
        <taxon>Pseudomonadati</taxon>
        <taxon>Pseudomonadota</taxon>
        <taxon>Gammaproteobacteria</taxon>
        <taxon>Oceanospirillales</taxon>
        <taxon>Alcanivoracaceae</taxon>
        <taxon>Isoalcanivorax</taxon>
    </lineage>
</organism>
<dbReference type="RefSeq" id="WP_008737216.1">
    <property type="nucleotide sequence ID" value="NZ_CP004387.1"/>
</dbReference>
<dbReference type="AlphaFoldDB" id="A0A0B4XK09"/>
<name>A0A0B4XK09_9GAMM</name>
<accession>A0A0B4XK09</accession>
<dbReference type="InterPro" id="IPR003718">
    <property type="entry name" value="OsmC/Ohr_fam"/>
</dbReference>
<dbReference type="PANTHER" id="PTHR39624:SF2">
    <property type="entry name" value="OSMC-LIKE PROTEIN"/>
    <property type="match status" value="1"/>
</dbReference>
<sequence length="132" mass="14963">MTVELHKDETGSYRQRLRIDEHTLFADVTRELGGDGSAPDPHDLFDASLAACKAITVMMVARRRKVPLDSIDVVIERDSSEEQRGHYRLAVNLHFNGDLDDDARQKLLEIADKCPVHKLMTQTEIHIDTRLG</sequence>
<dbReference type="PANTHER" id="PTHR39624">
    <property type="entry name" value="PROTEIN INVOLVED IN RIMO-MEDIATED BETA-METHYLTHIOLATION OF RIBOSOMAL PROTEIN S12 YCAO"/>
    <property type="match status" value="1"/>
</dbReference>
<dbReference type="STRING" id="391936.S7S_10985"/>
<dbReference type="Pfam" id="PF02566">
    <property type="entry name" value="OsmC"/>
    <property type="match status" value="1"/>
</dbReference>
<keyword evidence="2" id="KW-1185">Reference proteome</keyword>
<dbReference type="Gene3D" id="3.30.300.20">
    <property type="match status" value="1"/>
</dbReference>
<dbReference type="InterPro" id="IPR036102">
    <property type="entry name" value="OsmC/Ohrsf"/>
</dbReference>
<dbReference type="KEGG" id="apac:S7S_10985"/>
<proteinExistence type="predicted"/>
<dbReference type="InterPro" id="IPR015946">
    <property type="entry name" value="KH_dom-like_a/b"/>
</dbReference>
<evidence type="ECO:0000313" key="2">
    <source>
        <dbReference type="Proteomes" id="UP000006764"/>
    </source>
</evidence>
<dbReference type="EMBL" id="CP004387">
    <property type="protein sequence ID" value="AJD48609.1"/>
    <property type="molecule type" value="Genomic_DNA"/>
</dbReference>